<protein>
    <submittedName>
        <fullName evidence="7">T9SS type B sorting domain-containing protein</fullName>
    </submittedName>
</protein>
<name>A0A5B2VY18_9BACT</name>
<dbReference type="Gene3D" id="2.60.40.2030">
    <property type="match status" value="9"/>
</dbReference>
<feature type="domain" description="Calx-beta" evidence="6">
    <location>
        <begin position="389"/>
        <end position="491"/>
    </location>
</feature>
<feature type="domain" description="Calx-beta" evidence="6">
    <location>
        <begin position="859"/>
        <end position="958"/>
    </location>
</feature>
<dbReference type="PANTHER" id="PTHR11878:SF65">
    <property type="entry name" value="NA_CA-EXCHANGE PROTEIN, ISOFORM G"/>
    <property type="match status" value="1"/>
</dbReference>
<evidence type="ECO:0000256" key="3">
    <source>
        <dbReference type="ARBA" id="ARBA00022837"/>
    </source>
</evidence>
<feature type="domain" description="Calx-beta" evidence="6">
    <location>
        <begin position="743"/>
        <end position="843"/>
    </location>
</feature>
<evidence type="ECO:0000256" key="2">
    <source>
        <dbReference type="ARBA" id="ARBA00022737"/>
    </source>
</evidence>
<dbReference type="NCBIfam" id="TIGR04131">
    <property type="entry name" value="Bac_Flav_CTERM"/>
    <property type="match status" value="1"/>
</dbReference>
<keyword evidence="4" id="KW-0406">Ion transport</keyword>
<sequence length="1475" mass="153082">MLLLMSVKRYRTLCCTLVACLLAAGQVLAVAGKPVKLMMKKGRFAQSISTGNPLNVREQDSYGGMDILLSGGPATEDISVTYTIGGTATQGADFYNGIWTGMATIPAGESFVHLSLDVIDDNLLEGDENVVVTVTGATGLTSAAAYDLDSHISETLWIIDNDNVITAYSTNDQAGEPDRPITARFSLPSSITAPQDITIHYIIDGGTAQNGVDYETPSGQIILPQGQNSVILSIPVIDDKLIEGNQTVKITVTGATAPGFNMTISESNSVSSSIQDDDTELSLSVTGTTDGAEPSKKGAFTVSLPPGVKAGEFIQVFYTISGTATSGVDFTTLNGTAIITTGKTTALVPVTILNDNIIEGDETIVVTITGGFSNNLGSGYSVNPGAATTTIKIIDEDNTPANTQINAIMMADGSESSADGSFKLALPGNYSFKQDMTVTYTVSGTATPGADFSPLSGTANLVAGQNSVLVPVPVLNDALIEGDETVIITPQPVIAGGISFAGGTPCTVMIEDDDDDNLKVAITAYDPAGKEGTGSDTAAFRVSLPDDNAASTPVTVTYKIEGTALNGTDYTSLVTTVTIPADSNGVFIPVYPLNDELVEGSESVKITLLTVTSSLPFFIDNTKEVATVTIIDDDSADMGIIADATVDGAEPTTPGEFKVSLSSGKTTSVPITVNYTTSGTATSGTDYTALSGSVSIPAGSTSATVAVPVLDDDLIEGDEKVIMTISGVTASLPFTAGAKNKDTVIINDDDDNNLQVVINATTQDASEPSTNGQFRISLASGKLTLVPITVTYQVSGTATAGADYTTLTGTATIPANSTGVNIPVAVLNDTIAEAKETVIAKITNVAAAVPYIIGAPDTDTVYIGDDDVEQIIISASDADAAEPNNPGQFTIKVASGKPAGAAVTANLQIDGTATNGTDYTTIPLTVVLPAGSSSVNIPLSVIDDDLIEGDETVVIKITSVTTTATFDVGKQDNAAITIKDEDAIDLSVEVVATKADAAEPGDDPSQAGEFTVRLTSGKKPGQSISVDCALSGTATNGKDYETLPANVVIPAGSSSVTIPVKIIDDLLPEGPEFIDLGITKVTGSLPFTIGNSNDRIGIADDDTVKTMAWMSARPTNNPVNPGDLIEYVIHIINGTDTNLVDIVVRDSVPAHTTFLTGEGVRPDAAGLMTWVIPTVTPGQHFTTRFSVTVANDLTGVDSIVNTGYVNFGDALGDQPLRPADPLNPNFALIGADPNMPSTSVLVNTKGAMATWKTVATTDGKEVKNGSELEYKIYVRNAGARKLGGVAILDTIPANTIYESNASNGTYNSFTNTISWMLSDSIAVGAVDSVSFLVKTIDDLTGVAEISNIATVSTVDTTLRTGNCDPKAIGCVVKEAPVVIPVTIGPAPGAPLVVPNVFTPNGDGLNEYFKIAGIETYTAPELYVFNRWGNQVYASKDYHNDWNGGSLNEGTYYYVVKVKGPDGEEKIIKGWVQILR</sequence>
<dbReference type="NCBIfam" id="TIGR01451">
    <property type="entry name" value="B_ant_repeat"/>
    <property type="match status" value="2"/>
</dbReference>
<dbReference type="InterPro" id="IPR026341">
    <property type="entry name" value="T9SS_type_B"/>
</dbReference>
<feature type="domain" description="Calx-beta" evidence="6">
    <location>
        <begin position="974"/>
        <end position="1077"/>
    </location>
</feature>
<dbReference type="InterPro" id="IPR001434">
    <property type="entry name" value="OmcB-like_DUF11"/>
</dbReference>
<keyword evidence="4" id="KW-0813">Transport</keyword>
<dbReference type="GO" id="GO:0030001">
    <property type="term" value="P:metal ion transport"/>
    <property type="evidence" value="ECO:0007669"/>
    <property type="project" value="TreeGrafter"/>
</dbReference>
<dbReference type="EMBL" id="VUOC01000002">
    <property type="protein sequence ID" value="KAA2242929.1"/>
    <property type="molecule type" value="Genomic_DNA"/>
</dbReference>
<evidence type="ECO:0000256" key="1">
    <source>
        <dbReference type="ARBA" id="ARBA00022729"/>
    </source>
</evidence>
<keyword evidence="2" id="KW-0677">Repeat</keyword>
<feature type="domain" description="Calx-beta" evidence="6">
    <location>
        <begin position="35"/>
        <end position="135"/>
    </location>
</feature>
<accession>A0A5B2VY18</accession>
<dbReference type="InterPro" id="IPR051171">
    <property type="entry name" value="CaCA"/>
</dbReference>
<proteinExistence type="predicted"/>
<dbReference type="PANTHER" id="PTHR11878">
    <property type="entry name" value="SODIUM/CALCIUM EXCHANGER"/>
    <property type="match status" value="1"/>
</dbReference>
<organism evidence="7 8">
    <name type="scientific">Chitinophaga agrisoli</name>
    <dbReference type="NCBI Taxonomy" id="2607653"/>
    <lineage>
        <taxon>Bacteria</taxon>
        <taxon>Pseudomonadati</taxon>
        <taxon>Bacteroidota</taxon>
        <taxon>Chitinophagia</taxon>
        <taxon>Chitinophagales</taxon>
        <taxon>Chitinophagaceae</taxon>
        <taxon>Chitinophaga</taxon>
    </lineage>
</organism>
<feature type="signal peptide" evidence="5">
    <location>
        <begin position="1"/>
        <end position="29"/>
    </location>
</feature>
<evidence type="ECO:0000256" key="4">
    <source>
        <dbReference type="ARBA" id="ARBA00023065"/>
    </source>
</evidence>
<reference evidence="7 8" key="2">
    <citation type="submission" date="2019-09" db="EMBL/GenBank/DDBJ databases">
        <authorList>
            <person name="Jin C."/>
        </authorList>
    </citation>
    <scope>NUCLEOTIDE SEQUENCE [LARGE SCALE GENOMIC DNA]</scope>
    <source>
        <strain evidence="7 8">BN140078</strain>
    </source>
</reference>
<dbReference type="Pfam" id="PF01345">
    <property type="entry name" value="DUF11"/>
    <property type="match status" value="1"/>
</dbReference>
<dbReference type="InterPro" id="IPR038081">
    <property type="entry name" value="CalX-like_sf"/>
</dbReference>
<feature type="domain" description="Calx-beta" evidence="6">
    <location>
        <begin position="508"/>
        <end position="609"/>
    </location>
</feature>
<dbReference type="InterPro" id="IPR047589">
    <property type="entry name" value="DUF11_rpt"/>
</dbReference>
<dbReference type="InterPro" id="IPR003644">
    <property type="entry name" value="Calx_beta"/>
</dbReference>
<evidence type="ECO:0000259" key="6">
    <source>
        <dbReference type="SMART" id="SM00237"/>
    </source>
</evidence>
<evidence type="ECO:0000256" key="5">
    <source>
        <dbReference type="SAM" id="SignalP"/>
    </source>
</evidence>
<gene>
    <name evidence="7" type="ORF">F0L74_10410</name>
</gene>
<dbReference type="Pfam" id="PF03160">
    <property type="entry name" value="Calx-beta"/>
    <property type="match status" value="8"/>
</dbReference>
<dbReference type="GO" id="GO:0016020">
    <property type="term" value="C:membrane"/>
    <property type="evidence" value="ECO:0007669"/>
    <property type="project" value="InterPro"/>
</dbReference>
<dbReference type="Pfam" id="PF13585">
    <property type="entry name" value="CHU_C"/>
    <property type="match status" value="1"/>
</dbReference>
<dbReference type="Proteomes" id="UP000324611">
    <property type="component" value="Unassembled WGS sequence"/>
</dbReference>
<dbReference type="SUPFAM" id="SSF141072">
    <property type="entry name" value="CalX-like"/>
    <property type="match status" value="9"/>
</dbReference>
<feature type="domain" description="Calx-beta" evidence="6">
    <location>
        <begin position="270"/>
        <end position="369"/>
    </location>
</feature>
<keyword evidence="1 5" id="KW-0732">Signal</keyword>
<dbReference type="SMART" id="SM00237">
    <property type="entry name" value="Calx_beta"/>
    <property type="match status" value="8"/>
</dbReference>
<dbReference type="GO" id="GO:0007154">
    <property type="term" value="P:cell communication"/>
    <property type="evidence" value="ECO:0007669"/>
    <property type="project" value="InterPro"/>
</dbReference>
<keyword evidence="3" id="KW-0106">Calcium</keyword>
<feature type="chain" id="PRO_5022906852" evidence="5">
    <location>
        <begin position="30"/>
        <end position="1475"/>
    </location>
</feature>
<keyword evidence="8" id="KW-1185">Reference proteome</keyword>
<evidence type="ECO:0000313" key="8">
    <source>
        <dbReference type="Proteomes" id="UP000324611"/>
    </source>
</evidence>
<feature type="domain" description="Calx-beta" evidence="6">
    <location>
        <begin position="626"/>
        <end position="726"/>
    </location>
</feature>
<evidence type="ECO:0000313" key="7">
    <source>
        <dbReference type="EMBL" id="KAA2242929.1"/>
    </source>
</evidence>
<comment type="caution">
    <text evidence="7">The sequence shown here is derived from an EMBL/GenBank/DDBJ whole genome shotgun (WGS) entry which is preliminary data.</text>
</comment>
<reference evidence="7 8" key="1">
    <citation type="submission" date="2019-09" db="EMBL/GenBank/DDBJ databases">
        <title>Chitinophaga ginsengihumi sp. nov., isolated from soil of ginseng rhizosphere.</title>
        <authorList>
            <person name="Lee J."/>
        </authorList>
    </citation>
    <scope>NUCLEOTIDE SEQUENCE [LARGE SCALE GENOMIC DNA]</scope>
    <source>
        <strain evidence="7 8">BN140078</strain>
    </source>
</reference>